<dbReference type="GO" id="GO:0043565">
    <property type="term" value="F:sequence-specific DNA binding"/>
    <property type="evidence" value="ECO:0007669"/>
    <property type="project" value="InterPro"/>
</dbReference>
<evidence type="ECO:0000313" key="7">
    <source>
        <dbReference type="EMBL" id="ACI64090.1"/>
    </source>
</evidence>
<dbReference type="SUPFAM" id="SSF46785">
    <property type="entry name" value="Winged helix' DNA-binding domain"/>
    <property type="match status" value="1"/>
</dbReference>
<accession>B5YLJ5</accession>
<reference evidence="7 8" key="2">
    <citation type="journal article" date="2008" name="Nature">
        <title>The Phaeodactylum genome reveals the evolutionary history of diatom genomes.</title>
        <authorList>
            <person name="Bowler C."/>
            <person name="Allen A.E."/>
            <person name="Badger J.H."/>
            <person name="Grimwood J."/>
            <person name="Jabbari K."/>
            <person name="Kuo A."/>
            <person name="Maheswari U."/>
            <person name="Martens C."/>
            <person name="Maumus F."/>
            <person name="Otillar R.P."/>
            <person name="Rayko E."/>
            <person name="Salamov A."/>
            <person name="Vandepoele K."/>
            <person name="Beszteri B."/>
            <person name="Gruber A."/>
            <person name="Heijde M."/>
            <person name="Katinka M."/>
            <person name="Mock T."/>
            <person name="Valentin K."/>
            <person name="Verret F."/>
            <person name="Berges J.A."/>
            <person name="Brownlee C."/>
            <person name="Cadoret J.P."/>
            <person name="Chiovitti A."/>
            <person name="Choi C.J."/>
            <person name="Coesel S."/>
            <person name="De Martino A."/>
            <person name="Detter J.C."/>
            <person name="Durkin C."/>
            <person name="Falciatore A."/>
            <person name="Fournet J."/>
            <person name="Haruta M."/>
            <person name="Huysman M.J."/>
            <person name="Jenkins B.D."/>
            <person name="Jiroutova K."/>
            <person name="Jorgensen R.E."/>
            <person name="Joubert Y."/>
            <person name="Kaplan A."/>
            <person name="Kroger N."/>
            <person name="Kroth P.G."/>
            <person name="La Roche J."/>
            <person name="Lindquist E."/>
            <person name="Lommer M."/>
            <person name="Martin-Jezequel V."/>
            <person name="Lopez P.J."/>
            <person name="Lucas S."/>
            <person name="Mangogna M."/>
            <person name="McGinnis K."/>
            <person name="Medlin L.K."/>
            <person name="Montsant A."/>
            <person name="Oudot-Le Secq M.P."/>
            <person name="Napoli C."/>
            <person name="Obornik M."/>
            <person name="Parker M.S."/>
            <person name="Petit J.L."/>
            <person name="Porcel B.M."/>
            <person name="Poulsen N."/>
            <person name="Robison M."/>
            <person name="Rychlewski L."/>
            <person name="Rynearson T.A."/>
            <person name="Schmutz J."/>
            <person name="Shapiro H."/>
            <person name="Siaut M."/>
            <person name="Stanley M."/>
            <person name="Sussman M.R."/>
            <person name="Taylor A.R."/>
            <person name="Vardi A."/>
            <person name="von Dassow P."/>
            <person name="Vyverman W."/>
            <person name="Willis A."/>
            <person name="Wyrwicz L.S."/>
            <person name="Rokhsar D.S."/>
            <person name="Weissenbach J."/>
            <person name="Armbrust E.V."/>
            <person name="Green B.R."/>
            <person name="Van de Peer Y."/>
            <person name="Grigoriev I.V."/>
        </authorList>
    </citation>
    <scope>NUCLEOTIDE SEQUENCE [LARGE SCALE GENOMIC DNA]</scope>
    <source>
        <strain evidence="7 8">CCMP1335</strain>
    </source>
</reference>
<dbReference type="Pfam" id="PF00447">
    <property type="entry name" value="HSF_DNA-bind"/>
    <property type="match status" value="1"/>
</dbReference>
<evidence type="ECO:0000259" key="6">
    <source>
        <dbReference type="SMART" id="SM00415"/>
    </source>
</evidence>
<proteinExistence type="inferred from homology"/>
<feature type="region of interest" description="Disordered" evidence="5">
    <location>
        <begin position="426"/>
        <end position="467"/>
    </location>
</feature>
<dbReference type="GO" id="GO:0005634">
    <property type="term" value="C:nucleus"/>
    <property type="evidence" value="ECO:0007669"/>
    <property type="project" value="UniProtKB-SubCell"/>
</dbReference>
<keyword evidence="8" id="KW-1185">Reference proteome</keyword>
<evidence type="ECO:0000256" key="5">
    <source>
        <dbReference type="SAM" id="MobiDB-lite"/>
    </source>
</evidence>
<feature type="compositionally biased region" description="Basic and acidic residues" evidence="5">
    <location>
        <begin position="284"/>
        <end position="293"/>
    </location>
</feature>
<dbReference type="KEGG" id="tps:THAPS_10803"/>
<evidence type="ECO:0000256" key="3">
    <source>
        <dbReference type="ARBA" id="ARBA00023242"/>
    </source>
</evidence>
<evidence type="ECO:0000256" key="1">
    <source>
        <dbReference type="ARBA" id="ARBA00004123"/>
    </source>
</evidence>
<dbReference type="HOGENOM" id="CLU_553811_0_0_1"/>
<dbReference type="EMBL" id="CP001159">
    <property type="protein sequence ID" value="ACI64090.1"/>
    <property type="molecule type" value="Genomic_DNA"/>
</dbReference>
<dbReference type="PANTHER" id="PTHR10015:SF206">
    <property type="entry name" value="HSF-TYPE DNA-BINDING DOMAIN-CONTAINING PROTEIN"/>
    <property type="match status" value="1"/>
</dbReference>
<dbReference type="PANTHER" id="PTHR10015">
    <property type="entry name" value="HEAT SHOCK TRANSCRIPTION FACTOR"/>
    <property type="match status" value="1"/>
</dbReference>
<feature type="compositionally biased region" description="Polar residues" evidence="5">
    <location>
        <begin position="263"/>
        <end position="278"/>
    </location>
</feature>
<dbReference type="InterPro" id="IPR000232">
    <property type="entry name" value="HSF_DNA-bd"/>
</dbReference>
<reference evidence="7 8" key="1">
    <citation type="journal article" date="2004" name="Science">
        <title>The genome of the diatom Thalassiosira pseudonana: ecology, evolution, and metabolism.</title>
        <authorList>
            <person name="Armbrust E.V."/>
            <person name="Berges J.A."/>
            <person name="Bowler C."/>
            <person name="Green B.R."/>
            <person name="Martinez D."/>
            <person name="Putnam N.H."/>
            <person name="Zhou S."/>
            <person name="Allen A.E."/>
            <person name="Apt K.E."/>
            <person name="Bechner M."/>
            <person name="Brzezinski M.A."/>
            <person name="Chaal B.K."/>
            <person name="Chiovitti A."/>
            <person name="Davis A.K."/>
            <person name="Demarest M.S."/>
            <person name="Detter J.C."/>
            <person name="Glavina T."/>
            <person name="Goodstein D."/>
            <person name="Hadi M.Z."/>
            <person name="Hellsten U."/>
            <person name="Hildebrand M."/>
            <person name="Jenkins B.D."/>
            <person name="Jurka J."/>
            <person name="Kapitonov V.V."/>
            <person name="Kroger N."/>
            <person name="Lau W.W."/>
            <person name="Lane T.W."/>
            <person name="Larimer F.W."/>
            <person name="Lippmeier J.C."/>
            <person name="Lucas S."/>
            <person name="Medina M."/>
            <person name="Montsant A."/>
            <person name="Obornik M."/>
            <person name="Parker M.S."/>
            <person name="Palenik B."/>
            <person name="Pazour G.J."/>
            <person name="Richardson P.M."/>
            <person name="Rynearson T.A."/>
            <person name="Saito M.A."/>
            <person name="Schwartz D.C."/>
            <person name="Thamatrakoln K."/>
            <person name="Valentin K."/>
            <person name="Vardi A."/>
            <person name="Wilkerson F.P."/>
            <person name="Rokhsar D.S."/>
        </authorList>
    </citation>
    <scope>NUCLEOTIDE SEQUENCE [LARGE SCALE GENOMIC DNA]</scope>
    <source>
        <strain evidence="7 8">CCMP1335</strain>
    </source>
</reference>
<protein>
    <recommendedName>
        <fullName evidence="6">HSF-type DNA-binding domain-containing protein</fullName>
    </recommendedName>
</protein>
<evidence type="ECO:0000313" key="8">
    <source>
        <dbReference type="Proteomes" id="UP000001449"/>
    </source>
</evidence>
<comment type="similarity">
    <text evidence="4">Belongs to the HSF family.</text>
</comment>
<sequence length="493" mass="53567">MIEAPSASESKWSSLQDRLESCNSNAAVEDGGGGIGIAAATAAGGSAPLIYGSNPGSNVLQYSHASRATLSSMFLHQYQQHHFESLVTMAHAQPPAFANFAPTAPAPLQLLVTTQAQRQGQADDTTPAFLGKSSFPLNLSLMLESVDSLGLSHIVSWLQCGTCFCIHDNDAFMREVLPKFFGSEKKETKIRSFNRKLNRWGFAVRRSSSQLKSPSLVQSAGGPTKGAWYHPEFFRTRAIKCLKEAMRTGDSSCFVLSDPNPRESPSSVTRRMNESSAGGRNANRRGEKVKLEKSLSSASLPPLTSVDSDALSGYSSSLKSNTDGAFEQITSSGGIDSKIDAAIHKSRRRYHSYGAFNNHWATNAIANANTSTAGDADVFEPLPSSRTGIIATEGEIPQLQSGWFQRQQQGGSSNFSSMMPLSFQSWNNNQNVSTNYPSQPSQFNTNQPLSAPPVQNQQQQHGRNLTEAEEDAAISLFLQNFDYTMDRDEDDIL</sequence>
<comment type="subcellular location">
    <subcellularLocation>
        <location evidence="1">Nucleus</location>
    </subcellularLocation>
</comment>
<dbReference type="SMART" id="SM00415">
    <property type="entry name" value="HSF"/>
    <property type="match status" value="1"/>
</dbReference>
<feature type="compositionally biased region" description="Polar residues" evidence="5">
    <location>
        <begin position="426"/>
        <end position="463"/>
    </location>
</feature>
<evidence type="ECO:0000256" key="2">
    <source>
        <dbReference type="ARBA" id="ARBA00023125"/>
    </source>
</evidence>
<evidence type="ECO:0000256" key="4">
    <source>
        <dbReference type="RuleBase" id="RU004020"/>
    </source>
</evidence>
<dbReference type="GeneID" id="7442181"/>
<dbReference type="InterPro" id="IPR036390">
    <property type="entry name" value="WH_DNA-bd_sf"/>
</dbReference>
<dbReference type="Proteomes" id="UP000001449">
    <property type="component" value="Chromosome 18"/>
</dbReference>
<feature type="domain" description="HSF-type DNA-binding" evidence="6">
    <location>
        <begin position="134"/>
        <end position="248"/>
    </location>
</feature>
<feature type="region of interest" description="Disordered" evidence="5">
    <location>
        <begin position="253"/>
        <end position="302"/>
    </location>
</feature>
<dbReference type="FunFam" id="1.10.10.10:FF:001173">
    <property type="entry name" value="Predicted protein"/>
    <property type="match status" value="1"/>
</dbReference>
<gene>
    <name evidence="7" type="ORF">THAPS_10803</name>
</gene>
<organism evidence="7 8">
    <name type="scientific">Thalassiosira pseudonana</name>
    <name type="common">Marine diatom</name>
    <name type="synonym">Cyclotella nana</name>
    <dbReference type="NCBI Taxonomy" id="35128"/>
    <lineage>
        <taxon>Eukaryota</taxon>
        <taxon>Sar</taxon>
        <taxon>Stramenopiles</taxon>
        <taxon>Ochrophyta</taxon>
        <taxon>Bacillariophyta</taxon>
        <taxon>Coscinodiscophyceae</taxon>
        <taxon>Thalassiosirophycidae</taxon>
        <taxon>Thalassiosirales</taxon>
        <taxon>Thalassiosiraceae</taxon>
        <taxon>Thalassiosira</taxon>
    </lineage>
</organism>
<dbReference type="PaxDb" id="35128-Thaps10803"/>
<dbReference type="InterPro" id="IPR036388">
    <property type="entry name" value="WH-like_DNA-bd_sf"/>
</dbReference>
<dbReference type="GO" id="GO:0003700">
    <property type="term" value="F:DNA-binding transcription factor activity"/>
    <property type="evidence" value="ECO:0007669"/>
    <property type="project" value="InterPro"/>
</dbReference>
<keyword evidence="2" id="KW-0238">DNA-binding</keyword>
<dbReference type="Gene3D" id="1.10.10.10">
    <property type="entry name" value="Winged helix-like DNA-binding domain superfamily/Winged helix DNA-binding domain"/>
    <property type="match status" value="1"/>
</dbReference>
<keyword evidence="3" id="KW-0539">Nucleus</keyword>
<dbReference type="AlphaFoldDB" id="B5YLJ5"/>
<name>B5YLJ5_THAPS</name>
<dbReference type="RefSeq" id="XP_002295373.1">
    <property type="nucleotide sequence ID" value="XM_002295337.1"/>
</dbReference>
<dbReference type="InParanoid" id="B5YLJ5"/>